<protein>
    <submittedName>
        <fullName evidence="3">Cadmium carbonic anhydrase repeat-domain containing protein</fullName>
    </submittedName>
</protein>
<sequence length="382" mass="41248">MCPAPDIDEEKKQTVASTESSPDGCMGPKFMAKYVAILLSLLSVCAIVMVAELSSLVSFASKSASPATIIVNPSGSVSVAGSAEGAVSGSSQVPDDLPPAITEGENICAGKKPDLPNVDCIVDALTNVGPQAGANVTAGYQGDMAVDHVPITTPYWMNGMCPVNVHWHLGAEHLSVGQYDENGGGPDVADGEIRQGHQCNIYDAEDPKFTRPYNWKYCKDMEVGQTYEVHWPHSAAGACGTPNQYQTPFYDGVFCVDDVLTDTASQIGVQAQVFIVVNDDTYFWPDLMRGMIVDGEMGSDIAYYTGSTTGDGRNNEVCSQYSPITWQVDRKCHMISASSFDKLCYDMLQQRDDMSEDVHPHGSRETVSDELAADNQVRKRRA</sequence>
<keyword evidence="2" id="KW-1133">Transmembrane helix</keyword>
<keyword evidence="2" id="KW-0472">Membrane</keyword>
<feature type="region of interest" description="Disordered" evidence="1">
    <location>
        <begin position="354"/>
        <end position="382"/>
    </location>
</feature>
<evidence type="ECO:0000313" key="4">
    <source>
        <dbReference type="Proteomes" id="UP000693970"/>
    </source>
</evidence>
<reference evidence="3" key="1">
    <citation type="journal article" date="2021" name="Sci. Rep.">
        <title>Diploid genomic architecture of Nitzschia inconspicua, an elite biomass production diatom.</title>
        <authorList>
            <person name="Oliver A."/>
            <person name="Podell S."/>
            <person name="Pinowska A."/>
            <person name="Traller J.C."/>
            <person name="Smith S.R."/>
            <person name="McClure R."/>
            <person name="Beliaev A."/>
            <person name="Bohutskyi P."/>
            <person name="Hill E.A."/>
            <person name="Rabines A."/>
            <person name="Zheng H."/>
            <person name="Allen L.Z."/>
            <person name="Kuo A."/>
            <person name="Grigoriev I.V."/>
            <person name="Allen A.E."/>
            <person name="Hazlebeck D."/>
            <person name="Allen E.E."/>
        </authorList>
    </citation>
    <scope>NUCLEOTIDE SEQUENCE</scope>
    <source>
        <strain evidence="3">Hildebrandi</strain>
    </source>
</reference>
<keyword evidence="2" id="KW-0812">Transmembrane</keyword>
<evidence type="ECO:0000256" key="2">
    <source>
        <dbReference type="SAM" id="Phobius"/>
    </source>
</evidence>
<comment type="caution">
    <text evidence="3">The sequence shown here is derived from an EMBL/GenBank/DDBJ whole genome shotgun (WGS) entry which is preliminary data.</text>
</comment>
<accession>A0A9K3PHQ4</accession>
<dbReference type="Proteomes" id="UP000693970">
    <property type="component" value="Unassembled WGS sequence"/>
</dbReference>
<name>A0A9K3PHQ4_9STRA</name>
<dbReference type="InterPro" id="IPR018883">
    <property type="entry name" value="Delta_CA"/>
</dbReference>
<feature type="compositionally biased region" description="Basic and acidic residues" evidence="1">
    <location>
        <begin position="354"/>
        <end position="367"/>
    </location>
</feature>
<feature type="region of interest" description="Disordered" evidence="1">
    <location>
        <begin position="1"/>
        <end position="22"/>
    </location>
</feature>
<dbReference type="AlphaFoldDB" id="A0A9K3PHQ4"/>
<gene>
    <name evidence="3" type="ORF">IV203_006270</name>
</gene>
<evidence type="ECO:0000313" key="3">
    <source>
        <dbReference type="EMBL" id="KAG7347201.1"/>
    </source>
</evidence>
<dbReference type="EMBL" id="JAGRRH010000021">
    <property type="protein sequence ID" value="KAG7347201.1"/>
    <property type="molecule type" value="Genomic_DNA"/>
</dbReference>
<reference evidence="3" key="2">
    <citation type="submission" date="2021-04" db="EMBL/GenBank/DDBJ databases">
        <authorList>
            <person name="Podell S."/>
        </authorList>
    </citation>
    <scope>NUCLEOTIDE SEQUENCE</scope>
    <source>
        <strain evidence="3">Hildebrandi</strain>
    </source>
</reference>
<dbReference type="OrthoDB" id="436883at2759"/>
<organism evidence="3 4">
    <name type="scientific">Nitzschia inconspicua</name>
    <dbReference type="NCBI Taxonomy" id="303405"/>
    <lineage>
        <taxon>Eukaryota</taxon>
        <taxon>Sar</taxon>
        <taxon>Stramenopiles</taxon>
        <taxon>Ochrophyta</taxon>
        <taxon>Bacillariophyta</taxon>
        <taxon>Bacillariophyceae</taxon>
        <taxon>Bacillariophycidae</taxon>
        <taxon>Bacillariales</taxon>
        <taxon>Bacillariaceae</taxon>
        <taxon>Nitzschia</taxon>
    </lineage>
</organism>
<feature type="transmembrane region" description="Helical" evidence="2">
    <location>
        <begin position="34"/>
        <end position="60"/>
    </location>
</feature>
<proteinExistence type="predicted"/>
<keyword evidence="4" id="KW-1185">Reference proteome</keyword>
<dbReference type="Pfam" id="PF10563">
    <property type="entry name" value="CA_like"/>
    <property type="match status" value="1"/>
</dbReference>
<evidence type="ECO:0000256" key="1">
    <source>
        <dbReference type="SAM" id="MobiDB-lite"/>
    </source>
</evidence>